<reference evidence="3" key="1">
    <citation type="submission" date="2022-10" db="EMBL/GenBank/DDBJ databases">
        <title>Streptomyces beihaiensis sp. nov., a chitin degrading actinobacterium, isolated from shrimp pond soil.</title>
        <authorList>
            <person name="Xie J."/>
            <person name="Shen N."/>
        </authorList>
    </citation>
    <scope>NUCLEOTIDE SEQUENCE</scope>
    <source>
        <strain evidence="3">GXMU-J5</strain>
    </source>
</reference>
<feature type="signal peptide" evidence="2">
    <location>
        <begin position="1"/>
        <end position="32"/>
    </location>
</feature>
<feature type="compositionally biased region" description="Low complexity" evidence="1">
    <location>
        <begin position="47"/>
        <end position="68"/>
    </location>
</feature>
<keyword evidence="2" id="KW-0732">Signal</keyword>
<sequence>MPPAPPSSRLRLFGLLAVVVLTAALPLAGASAGPVHDGAKDPVPKKAVSADSADSAGSADSGGSADSADSAKDRSGGAVAGARTRSGDSSGSGDRGRGAPGSLLTGLGLTAAARCGPELSSPEGVEAQTCVLTQGRDTWARTYYRNAMGERLDVVLTLMAPEGRTVRIDCPVGAGDDPGMCQTPRDRTEGSPGDYSAVAEYASGADGPLLLRAGSNSAPLKEG</sequence>
<feature type="chain" id="PRO_5045839805" description="Secreted protein" evidence="2">
    <location>
        <begin position="33"/>
        <end position="223"/>
    </location>
</feature>
<dbReference type="RefSeq" id="WP_266596763.1">
    <property type="nucleotide sequence ID" value="NZ_JAPHNL010000036.1"/>
</dbReference>
<evidence type="ECO:0000313" key="4">
    <source>
        <dbReference type="Proteomes" id="UP001163064"/>
    </source>
</evidence>
<evidence type="ECO:0008006" key="5">
    <source>
        <dbReference type="Google" id="ProtNLM"/>
    </source>
</evidence>
<name>A0ABT3TSX4_9ACTN</name>
<feature type="region of interest" description="Disordered" evidence="1">
    <location>
        <begin position="30"/>
        <end position="103"/>
    </location>
</feature>
<organism evidence="3 4">
    <name type="scientific">Streptomyces beihaiensis</name>
    <dbReference type="NCBI Taxonomy" id="2984495"/>
    <lineage>
        <taxon>Bacteria</taxon>
        <taxon>Bacillati</taxon>
        <taxon>Actinomycetota</taxon>
        <taxon>Actinomycetes</taxon>
        <taxon>Kitasatosporales</taxon>
        <taxon>Streptomycetaceae</taxon>
        <taxon>Streptomyces</taxon>
    </lineage>
</organism>
<comment type="caution">
    <text evidence="3">The sequence shown here is derived from an EMBL/GenBank/DDBJ whole genome shotgun (WGS) entry which is preliminary data.</text>
</comment>
<protein>
    <recommendedName>
        <fullName evidence="5">Secreted protein</fullName>
    </recommendedName>
</protein>
<keyword evidence="4" id="KW-1185">Reference proteome</keyword>
<feature type="compositionally biased region" description="Low complexity" evidence="1">
    <location>
        <begin position="76"/>
        <end position="92"/>
    </location>
</feature>
<dbReference type="Proteomes" id="UP001163064">
    <property type="component" value="Unassembled WGS sequence"/>
</dbReference>
<proteinExistence type="predicted"/>
<gene>
    <name evidence="3" type="ORF">OFY01_05275</name>
</gene>
<evidence type="ECO:0000256" key="1">
    <source>
        <dbReference type="SAM" id="MobiDB-lite"/>
    </source>
</evidence>
<evidence type="ECO:0000256" key="2">
    <source>
        <dbReference type="SAM" id="SignalP"/>
    </source>
</evidence>
<dbReference type="EMBL" id="JAPHNL010000036">
    <property type="protein sequence ID" value="MCX3059185.1"/>
    <property type="molecule type" value="Genomic_DNA"/>
</dbReference>
<evidence type="ECO:0000313" key="3">
    <source>
        <dbReference type="EMBL" id="MCX3059185.1"/>
    </source>
</evidence>
<accession>A0ABT3TSX4</accession>